<accession>A0ABP0Y0A2</accession>
<reference evidence="5 6" key="1">
    <citation type="submission" date="2024-03" db="EMBL/GenBank/DDBJ databases">
        <authorList>
            <person name="Gkanogiannis A."/>
            <person name="Becerra Lopez-Lavalle L."/>
        </authorList>
    </citation>
    <scope>NUCLEOTIDE SEQUENCE [LARGE SCALE GENOMIC DNA]</scope>
</reference>
<proteinExistence type="predicted"/>
<keyword evidence="2" id="KW-0539">Nucleus</keyword>
<sequence length="846" mass="91929">MSQDSEKRFHSIMDKLFQNAQATPNSNSASSPSSSSSPSGVQLSRGRKRPYSSSALVVGELRSKSDVIEALQKHSSASVGSLDAPLCRPWDRGDLSKRLTTFKSMTWFGKPKVVNAVNCARRGWANVDMDTIACESCGARLLFSTPSSWNQQQVEKAALVFSLKLDNGHKLLCPWIDNACDEALADFPPTPPPILVNKFRERYSMLLHLSALPVISSSFLKWMKSSHLKQFLEELTLEEIGNESLNKSEIEYLGDGRDSDAAKVYYQALKLISLFGWEPRSLPYVVDCKSGSDQSLKKSTTLDSCPTVNLFTAATKENADGNRIPELSSELQSYPNSVVLDCRLCGASVGLWTFHTIPRPVEIIRLVGPTELNSESGNTSVINHAGIGNVGISKLTSTIAGGPTPARQSFKATITLPVIGQSLRARLFNDEKFSDLVQVDSSDKNMLQNSKSNEDSILTGQIQSEDIRLLQNPTLDPGRSTSGDDQTPLLEGTSVTAQVTLPESSLNGSTEETQVKRTEIVPVQEIEMLENAENSVQLDSGNKAAVVHPLSSPVENPLTSTDAVMITSGECSEKELPSDVSDHCDSQQVSTEETQVKMTEIVPVQKIEVLENAGNSIQSDSGNKAADMHPLPSPVENPLTSTDAVMITSSECSEKELPSDVSDHCDSQQVSENDTSNSKEVSLANSQVTPCKSSCFEVDTNTNISSMKESMKDKLSSDNHTTSENQDPEGGDTNDKVHTSVNSEHIVHGGEDYSKVASLGSIMEFDPIRQHRNFCSWIATGNVAPGWKQTLSALQREKNSSPHSPKNSPLAALIKVNDPVTSVRNLFTSSAKKLKSSLFSNESTKH</sequence>
<name>A0ABP0Y0A2_9ROSI</name>
<dbReference type="PANTHER" id="PTHR15835:SF6">
    <property type="entry name" value="ZINC FINGER C3HC-TYPE PROTEIN 1"/>
    <property type="match status" value="1"/>
</dbReference>
<comment type="subcellular location">
    <subcellularLocation>
        <location evidence="1">Nucleus</location>
    </subcellularLocation>
</comment>
<feature type="compositionally biased region" description="Polar residues" evidence="3">
    <location>
        <begin position="667"/>
        <end position="683"/>
    </location>
</feature>
<keyword evidence="6" id="KW-1185">Reference proteome</keyword>
<feature type="compositionally biased region" description="Low complexity" evidence="3">
    <location>
        <begin position="19"/>
        <end position="39"/>
    </location>
</feature>
<feature type="region of interest" description="Disordered" evidence="3">
    <location>
        <begin position="708"/>
        <end position="738"/>
    </location>
</feature>
<dbReference type="PANTHER" id="PTHR15835">
    <property type="entry name" value="NUCLEAR-INTERACTING PARTNER OF ALK"/>
    <property type="match status" value="1"/>
</dbReference>
<evidence type="ECO:0000259" key="4">
    <source>
        <dbReference type="Pfam" id="PF07967"/>
    </source>
</evidence>
<evidence type="ECO:0000313" key="5">
    <source>
        <dbReference type="EMBL" id="CAK9312187.1"/>
    </source>
</evidence>
<evidence type="ECO:0000313" key="6">
    <source>
        <dbReference type="Proteomes" id="UP001642487"/>
    </source>
</evidence>
<feature type="region of interest" description="Disordered" evidence="3">
    <location>
        <begin position="616"/>
        <end position="638"/>
    </location>
</feature>
<feature type="region of interest" description="Disordered" evidence="3">
    <location>
        <begin position="1"/>
        <end position="48"/>
    </location>
</feature>
<gene>
    <name evidence="5" type="ORF">CITCOLO1_LOCUS3867</name>
</gene>
<feature type="compositionally biased region" description="Basic and acidic residues" evidence="3">
    <location>
        <begin position="1"/>
        <end position="13"/>
    </location>
</feature>
<feature type="compositionally biased region" description="Basic and acidic residues" evidence="3">
    <location>
        <begin position="652"/>
        <end position="666"/>
    </location>
</feature>
<evidence type="ECO:0000256" key="2">
    <source>
        <dbReference type="ARBA" id="ARBA00023242"/>
    </source>
</evidence>
<evidence type="ECO:0000256" key="1">
    <source>
        <dbReference type="ARBA" id="ARBA00004123"/>
    </source>
</evidence>
<dbReference type="InterPro" id="IPR012935">
    <property type="entry name" value="NuBaID_N"/>
</dbReference>
<feature type="domain" description="C3HC-type" evidence="4">
    <location>
        <begin position="89"/>
        <end position="214"/>
    </location>
</feature>
<evidence type="ECO:0000256" key="3">
    <source>
        <dbReference type="SAM" id="MobiDB-lite"/>
    </source>
</evidence>
<dbReference type="Pfam" id="PF07967">
    <property type="entry name" value="zf-C3HC"/>
    <property type="match status" value="1"/>
</dbReference>
<dbReference type="Proteomes" id="UP001642487">
    <property type="component" value="Chromosome 10"/>
</dbReference>
<organism evidence="5 6">
    <name type="scientific">Citrullus colocynthis</name>
    <name type="common">colocynth</name>
    <dbReference type="NCBI Taxonomy" id="252529"/>
    <lineage>
        <taxon>Eukaryota</taxon>
        <taxon>Viridiplantae</taxon>
        <taxon>Streptophyta</taxon>
        <taxon>Embryophyta</taxon>
        <taxon>Tracheophyta</taxon>
        <taxon>Spermatophyta</taxon>
        <taxon>Magnoliopsida</taxon>
        <taxon>eudicotyledons</taxon>
        <taxon>Gunneridae</taxon>
        <taxon>Pentapetalae</taxon>
        <taxon>rosids</taxon>
        <taxon>fabids</taxon>
        <taxon>Cucurbitales</taxon>
        <taxon>Cucurbitaceae</taxon>
        <taxon>Benincaseae</taxon>
        <taxon>Citrullus</taxon>
    </lineage>
</organism>
<protein>
    <recommendedName>
        <fullName evidence="4">C3HC-type domain-containing protein</fullName>
    </recommendedName>
</protein>
<dbReference type="EMBL" id="OZ021744">
    <property type="protein sequence ID" value="CAK9312187.1"/>
    <property type="molecule type" value="Genomic_DNA"/>
</dbReference>
<feature type="region of interest" description="Disordered" evidence="3">
    <location>
        <begin position="651"/>
        <end position="683"/>
    </location>
</feature>